<dbReference type="OrthoDB" id="1432379at2759"/>
<dbReference type="EMBL" id="SSTE01019715">
    <property type="protein sequence ID" value="KAA0036172.1"/>
    <property type="molecule type" value="Genomic_DNA"/>
</dbReference>
<dbReference type="GO" id="GO:0006508">
    <property type="term" value="P:proteolysis"/>
    <property type="evidence" value="ECO:0007669"/>
    <property type="project" value="UniProtKB-KW"/>
</dbReference>
<comment type="caution">
    <text evidence="2">The sequence shown here is derived from an EMBL/GenBank/DDBJ whole genome shotgun (WGS) entry which is preliminary data.</text>
</comment>
<evidence type="ECO:0000313" key="2">
    <source>
        <dbReference type="EMBL" id="KAA0036172.1"/>
    </source>
</evidence>
<gene>
    <name evidence="3" type="ORF">E5676_scaffold214G00180</name>
    <name evidence="2" type="ORF">E6C27_scaffold69G00350</name>
</gene>
<keyword evidence="3" id="KW-0645">Protease</keyword>
<dbReference type="Pfam" id="PF03732">
    <property type="entry name" value="Retrotrans_gag"/>
    <property type="match status" value="1"/>
</dbReference>
<proteinExistence type="predicted"/>
<name>A0A5A7SY78_CUCMM</name>
<dbReference type="GO" id="GO:0008233">
    <property type="term" value="F:peptidase activity"/>
    <property type="evidence" value="ECO:0007669"/>
    <property type="project" value="UniProtKB-KW"/>
</dbReference>
<accession>A0A5A7SY78</accession>
<dbReference type="Proteomes" id="UP000321393">
    <property type="component" value="Unassembled WGS sequence"/>
</dbReference>
<dbReference type="AlphaFoldDB" id="A0A5A7SY78"/>
<dbReference type="Proteomes" id="UP000321947">
    <property type="component" value="Unassembled WGS sequence"/>
</dbReference>
<organism evidence="2 4">
    <name type="scientific">Cucumis melo var. makuwa</name>
    <name type="common">Oriental melon</name>
    <dbReference type="NCBI Taxonomy" id="1194695"/>
    <lineage>
        <taxon>Eukaryota</taxon>
        <taxon>Viridiplantae</taxon>
        <taxon>Streptophyta</taxon>
        <taxon>Embryophyta</taxon>
        <taxon>Tracheophyta</taxon>
        <taxon>Spermatophyta</taxon>
        <taxon>Magnoliopsida</taxon>
        <taxon>eudicotyledons</taxon>
        <taxon>Gunneridae</taxon>
        <taxon>Pentapetalae</taxon>
        <taxon>rosids</taxon>
        <taxon>fabids</taxon>
        <taxon>Cucurbitales</taxon>
        <taxon>Cucurbitaceae</taxon>
        <taxon>Benincaseae</taxon>
        <taxon>Cucumis</taxon>
    </lineage>
</organism>
<feature type="domain" description="Retrotransposon gag" evidence="1">
    <location>
        <begin position="8"/>
        <end position="56"/>
    </location>
</feature>
<sequence>MLGGDVNQITWEQFKENFCAKFFSASLKDAKQQEFLKLQQGNMIVEEYDAEFDMSSHFVLRWPATHTDTLRLKVDMSLHERADPSKTTEKDQH</sequence>
<protein>
    <submittedName>
        <fullName evidence="2">Gag-protease polyprotein</fullName>
    </submittedName>
</protein>
<dbReference type="InterPro" id="IPR005162">
    <property type="entry name" value="Retrotrans_gag_dom"/>
</dbReference>
<evidence type="ECO:0000313" key="3">
    <source>
        <dbReference type="EMBL" id="TYK19717.1"/>
    </source>
</evidence>
<evidence type="ECO:0000259" key="1">
    <source>
        <dbReference type="Pfam" id="PF03732"/>
    </source>
</evidence>
<dbReference type="EMBL" id="SSTD01006800">
    <property type="protein sequence ID" value="TYK19717.1"/>
    <property type="molecule type" value="Genomic_DNA"/>
</dbReference>
<reference evidence="4 5" key="1">
    <citation type="submission" date="2019-08" db="EMBL/GenBank/DDBJ databases">
        <title>Draft genome sequences of two oriental melons (Cucumis melo L. var makuwa).</title>
        <authorList>
            <person name="Kwon S.-Y."/>
        </authorList>
    </citation>
    <scope>NUCLEOTIDE SEQUENCE [LARGE SCALE GENOMIC DNA]</scope>
    <source>
        <strain evidence="5">cv. Chang Bougi</strain>
        <strain evidence="4">cv. SW 3</strain>
        <tissue evidence="2">Leaf</tissue>
    </source>
</reference>
<evidence type="ECO:0000313" key="4">
    <source>
        <dbReference type="Proteomes" id="UP000321393"/>
    </source>
</evidence>
<evidence type="ECO:0000313" key="5">
    <source>
        <dbReference type="Proteomes" id="UP000321947"/>
    </source>
</evidence>
<keyword evidence="3" id="KW-0378">Hydrolase</keyword>